<dbReference type="InterPro" id="IPR001757">
    <property type="entry name" value="P_typ_ATPase"/>
</dbReference>
<dbReference type="AlphaFoldDB" id="A0A2H0TJ92"/>
<gene>
    <name evidence="7" type="ORF">COU43_01665</name>
</gene>
<dbReference type="InterPro" id="IPR023299">
    <property type="entry name" value="ATPase_P-typ_cyto_dom_N"/>
</dbReference>
<evidence type="ECO:0008006" key="9">
    <source>
        <dbReference type="Google" id="ProtNLM"/>
    </source>
</evidence>
<dbReference type="SUPFAM" id="SSF81660">
    <property type="entry name" value="Metal cation-transporting ATPase, ATP-binding domain N"/>
    <property type="match status" value="1"/>
</dbReference>
<name>A0A2H0TJ92_9BACT</name>
<evidence type="ECO:0000313" key="8">
    <source>
        <dbReference type="Proteomes" id="UP000228909"/>
    </source>
</evidence>
<organism evidence="7 8">
    <name type="scientific">Candidatus Nealsonbacteria bacterium CG10_big_fil_rev_8_21_14_0_10_37_25</name>
    <dbReference type="NCBI Taxonomy" id="1974711"/>
    <lineage>
        <taxon>Bacteria</taxon>
        <taxon>Candidatus Nealsoniibacteriota</taxon>
    </lineage>
</organism>
<reference evidence="8" key="1">
    <citation type="submission" date="2017-09" db="EMBL/GenBank/DDBJ databases">
        <title>Depth-based differentiation of microbial function through sediment-hosted aquifers and enrichment of novel symbionts in the deep terrestrial subsurface.</title>
        <authorList>
            <person name="Probst A.J."/>
            <person name="Ladd B."/>
            <person name="Jarett J.K."/>
            <person name="Geller-Mcgrath D.E."/>
            <person name="Sieber C.M.K."/>
            <person name="Emerson J.B."/>
            <person name="Anantharaman K."/>
            <person name="Thomas B.C."/>
            <person name="Malmstrom R."/>
            <person name="Stieglmeier M."/>
            <person name="Klingl A."/>
            <person name="Woyke T."/>
            <person name="Ryan C.M."/>
            <person name="Banfield J.F."/>
        </authorList>
    </citation>
    <scope>NUCLEOTIDE SEQUENCE [LARGE SCALE GENOMIC DNA]</scope>
</reference>
<dbReference type="Gene3D" id="2.70.150.10">
    <property type="entry name" value="Calcium-transporting ATPase, cytoplasmic transduction domain A"/>
    <property type="match status" value="1"/>
</dbReference>
<evidence type="ECO:0000256" key="4">
    <source>
        <dbReference type="ARBA" id="ARBA00022989"/>
    </source>
</evidence>
<keyword evidence="5 6" id="KW-0472">Membrane</keyword>
<dbReference type="InterPro" id="IPR023214">
    <property type="entry name" value="HAD_sf"/>
</dbReference>
<proteinExistence type="predicted"/>
<feature type="transmembrane region" description="Helical" evidence="6">
    <location>
        <begin position="83"/>
        <end position="105"/>
    </location>
</feature>
<evidence type="ECO:0000256" key="5">
    <source>
        <dbReference type="ARBA" id="ARBA00023136"/>
    </source>
</evidence>
<dbReference type="InterPro" id="IPR023298">
    <property type="entry name" value="ATPase_P-typ_TM_dom_sf"/>
</dbReference>
<accession>A0A2H0TJ92</accession>
<dbReference type="Gene3D" id="1.20.1110.10">
    <property type="entry name" value="Calcium-transporting ATPase, transmembrane domain"/>
    <property type="match status" value="1"/>
</dbReference>
<sequence length="281" mass="31252">MVYMECVVEDGKGKAVVTAIGQNTEMGKVAMMVKEAREEKTPLQKKLAHFSKIVGALIALICIFIFLGGILRERAFLEMFTTSVAVAVAAIPEGLPVAMTVILALGMERILKRKGLVRKLVAAETLGSTSIVATDKTLTLTEGKMEVSETITFKSEIAVNEKKWQEIFKKKADPDQILLITIATLCNEAFIENPQDLYPVWIIRGRLTDRALVLAGAKVGLKKPELEKKYPRIDEIPFNPINKFIANLHKIENRNVLYVSGAPEKILAISSRFKLKENRRS</sequence>
<evidence type="ECO:0000256" key="2">
    <source>
        <dbReference type="ARBA" id="ARBA00022475"/>
    </source>
</evidence>
<keyword evidence="3 6" id="KW-0812">Transmembrane</keyword>
<dbReference type="EMBL" id="PFCK01000045">
    <property type="protein sequence ID" value="PIR71613.1"/>
    <property type="molecule type" value="Genomic_DNA"/>
</dbReference>
<evidence type="ECO:0000313" key="7">
    <source>
        <dbReference type="EMBL" id="PIR71613.1"/>
    </source>
</evidence>
<dbReference type="GO" id="GO:0005524">
    <property type="term" value="F:ATP binding"/>
    <property type="evidence" value="ECO:0007669"/>
    <property type="project" value="InterPro"/>
</dbReference>
<keyword evidence="2" id="KW-1003">Cell membrane</keyword>
<dbReference type="GO" id="GO:0016887">
    <property type="term" value="F:ATP hydrolysis activity"/>
    <property type="evidence" value="ECO:0007669"/>
    <property type="project" value="InterPro"/>
</dbReference>
<dbReference type="PANTHER" id="PTHR43294">
    <property type="entry name" value="SODIUM/POTASSIUM-TRANSPORTING ATPASE SUBUNIT ALPHA"/>
    <property type="match status" value="1"/>
</dbReference>
<keyword evidence="4 6" id="KW-1133">Transmembrane helix</keyword>
<dbReference type="Gene3D" id="3.40.50.1000">
    <property type="entry name" value="HAD superfamily/HAD-like"/>
    <property type="match status" value="1"/>
</dbReference>
<dbReference type="GO" id="GO:0005886">
    <property type="term" value="C:plasma membrane"/>
    <property type="evidence" value="ECO:0007669"/>
    <property type="project" value="UniProtKB-SubCell"/>
</dbReference>
<comment type="caution">
    <text evidence="7">The sequence shown here is derived from an EMBL/GenBank/DDBJ whole genome shotgun (WGS) entry which is preliminary data.</text>
</comment>
<dbReference type="InterPro" id="IPR050510">
    <property type="entry name" value="Cation_transp_ATPase_P-type"/>
</dbReference>
<evidence type="ECO:0000256" key="6">
    <source>
        <dbReference type="SAM" id="Phobius"/>
    </source>
</evidence>
<dbReference type="PRINTS" id="PR00121">
    <property type="entry name" value="NAKATPASE"/>
</dbReference>
<evidence type="ECO:0000256" key="1">
    <source>
        <dbReference type="ARBA" id="ARBA00004651"/>
    </source>
</evidence>
<feature type="transmembrane region" description="Helical" evidence="6">
    <location>
        <begin position="53"/>
        <end position="71"/>
    </location>
</feature>
<comment type="subcellular location">
    <subcellularLocation>
        <location evidence="1">Cell membrane</location>
        <topology evidence="1">Multi-pass membrane protein</topology>
    </subcellularLocation>
</comment>
<dbReference type="PANTHER" id="PTHR43294:SF21">
    <property type="entry name" value="CATION TRANSPORTING ATPASE"/>
    <property type="match status" value="1"/>
</dbReference>
<dbReference type="Pfam" id="PF13246">
    <property type="entry name" value="Cation_ATPase"/>
    <property type="match status" value="1"/>
</dbReference>
<dbReference type="NCBIfam" id="TIGR01494">
    <property type="entry name" value="ATPase_P-type"/>
    <property type="match status" value="1"/>
</dbReference>
<dbReference type="SUPFAM" id="SSF81665">
    <property type="entry name" value="Calcium ATPase, transmembrane domain M"/>
    <property type="match status" value="1"/>
</dbReference>
<evidence type="ECO:0000256" key="3">
    <source>
        <dbReference type="ARBA" id="ARBA00022692"/>
    </source>
</evidence>
<protein>
    <recommendedName>
        <fullName evidence="9">Cation-transporting P-type ATPase C-terminal domain-containing protein</fullName>
    </recommendedName>
</protein>
<dbReference type="Proteomes" id="UP000228909">
    <property type="component" value="Unassembled WGS sequence"/>
</dbReference>
<dbReference type="Gene3D" id="3.40.1110.10">
    <property type="entry name" value="Calcium-transporting ATPase, cytoplasmic domain N"/>
    <property type="match status" value="1"/>
</dbReference>